<sequence length="410" mass="47321">MSKRKIIVPLIIVLAAVVYFLFFHKDKTLKFIPENADAVVVIDIKKLTRQYIFSLATHPSRWSAGSDKNKNAVSLKDSGIRVPDFLQVFHLKDTHFSQWYSVLELKDREKFITFLKKNKFEYQGSNRFQNGEIFIVLDGKYCILGTSGFAFEDIRQHLLQGSNRMIHASQLMGATVGSLSFISGKKIQSFSIELKDNAIEIKSPFKKVPPQLSAGLEQRNHFLEMELDAENIKKGSRFFSKNLIDSSQITYFKATADLEQINDTIISYGYDDDFNEIEKKTIQKIVQPNYIFDLESRDPDRTWDYFQTKKWINARNEFTVIPFQPNTIIRKSQGLIIKSLGRPVSVTAGLKENYIFIKNSPLLLSSFKSLSEAEKKMLADIDFITYRNQAEYYGLKIQVKEGNLPLILRW</sequence>
<proteinExistence type="predicted"/>
<keyword evidence="1" id="KW-0472">Membrane</keyword>
<evidence type="ECO:0000313" key="3">
    <source>
        <dbReference type="Proteomes" id="UP000256257"/>
    </source>
</evidence>
<keyword evidence="1" id="KW-0812">Transmembrane</keyword>
<evidence type="ECO:0000256" key="1">
    <source>
        <dbReference type="SAM" id="Phobius"/>
    </source>
</evidence>
<name>A0A3D9AP48_9FLAO</name>
<dbReference type="EMBL" id="QNVV01000025">
    <property type="protein sequence ID" value="REC43093.1"/>
    <property type="molecule type" value="Genomic_DNA"/>
</dbReference>
<protein>
    <submittedName>
        <fullName evidence="2">Uncharacterized protein</fullName>
    </submittedName>
</protein>
<feature type="transmembrane region" description="Helical" evidence="1">
    <location>
        <begin position="6"/>
        <end position="23"/>
    </location>
</feature>
<keyword evidence="1" id="KW-1133">Transmembrane helix</keyword>
<comment type="caution">
    <text evidence="2">The sequence shown here is derived from an EMBL/GenBank/DDBJ whole genome shotgun (WGS) entry which is preliminary data.</text>
</comment>
<gene>
    <name evidence="2" type="ORF">DRF67_19695</name>
</gene>
<keyword evidence="3" id="KW-1185">Reference proteome</keyword>
<accession>A0A3D9AP48</accession>
<dbReference type="Proteomes" id="UP000256257">
    <property type="component" value="Unassembled WGS sequence"/>
</dbReference>
<reference evidence="2 3" key="1">
    <citation type="submission" date="2018-06" db="EMBL/GenBank/DDBJ databases">
        <title>Novel Chryseobacterium species.</title>
        <authorList>
            <person name="Newman J."/>
            <person name="Hugo C."/>
            <person name="Oosthuizen L."/>
            <person name="Charimba G."/>
        </authorList>
    </citation>
    <scope>NUCLEOTIDE SEQUENCE [LARGE SCALE GENOMIC DNA]</scope>
    <source>
        <strain evidence="2 3">7_F195</strain>
    </source>
</reference>
<dbReference type="OrthoDB" id="637901at2"/>
<dbReference type="RefSeq" id="WP_115930013.1">
    <property type="nucleotide sequence ID" value="NZ_QNVV01000025.1"/>
</dbReference>
<dbReference type="AlphaFoldDB" id="A0A3D9AP48"/>
<evidence type="ECO:0000313" key="2">
    <source>
        <dbReference type="EMBL" id="REC43093.1"/>
    </source>
</evidence>
<organism evidence="2 3">
    <name type="scientific">Chryseobacterium pennipullorum</name>
    <dbReference type="NCBI Taxonomy" id="2258963"/>
    <lineage>
        <taxon>Bacteria</taxon>
        <taxon>Pseudomonadati</taxon>
        <taxon>Bacteroidota</taxon>
        <taxon>Flavobacteriia</taxon>
        <taxon>Flavobacteriales</taxon>
        <taxon>Weeksellaceae</taxon>
        <taxon>Chryseobacterium group</taxon>
        <taxon>Chryseobacterium</taxon>
    </lineage>
</organism>